<sequence>MKKTLLLAALLPLTGMAAETGDTTFVVNNKKIVVNDSAGSTKISVYGSDGKKFNRTYETNFVDGQEIERVYVTSPFIPQSLNRKKSKPRSHYPLFFMGFSQLAGSVMGTGGNAGMHTRDSKSWEYGFTLTSLAFRITNPLALTSAFQIGQVHHHFQDNYVLSTTDGITSMRQIEGETLKKSYISYTFIRIPVMLEWQKRTGGADMFAAIGPSVELRWNDHSRYFIGKNKTTETGDINMNPVGLNLDIRAGYGCLMIYARTALTPLLKTSVAPKCYPVSFGLGIRI</sequence>
<reference evidence="2 3" key="1">
    <citation type="submission" date="2015-06" db="EMBL/GenBank/DDBJ databases">
        <title>Prevotella sp. 109, sp. nov., a novel member of the family Prevotellaceae isolated from human faeces.</title>
        <authorList>
            <person name="Shkoporov A.N."/>
            <person name="Chaplin A.V."/>
            <person name="Kafarskaia L.I."/>
            <person name="Efimov B.A."/>
        </authorList>
    </citation>
    <scope>NUCLEOTIDE SEQUENCE [LARGE SCALE GENOMIC DNA]</scope>
    <source>
        <strain evidence="2 3">109</strain>
    </source>
</reference>
<evidence type="ECO:0008006" key="4">
    <source>
        <dbReference type="Google" id="ProtNLM"/>
    </source>
</evidence>
<feature type="signal peptide" evidence="1">
    <location>
        <begin position="1"/>
        <end position="17"/>
    </location>
</feature>
<protein>
    <recommendedName>
        <fullName evidence="4">Outer membrane protein beta-barrel domain-containing protein</fullName>
    </recommendedName>
</protein>
<dbReference type="RefSeq" id="WP_053398795.1">
    <property type="nucleotide sequence ID" value="NZ_DAWCKJ010000013.1"/>
</dbReference>
<dbReference type="OrthoDB" id="1117977at2"/>
<feature type="chain" id="PRO_5033986610" description="Outer membrane protein beta-barrel domain-containing protein" evidence="1">
    <location>
        <begin position="18"/>
        <end position="285"/>
    </location>
</feature>
<keyword evidence="1" id="KW-0732">Signal</keyword>
<keyword evidence="3" id="KW-1185">Reference proteome</keyword>
<comment type="caution">
    <text evidence="2">The sequence shown here is derived from an EMBL/GenBank/DDBJ whole genome shotgun (WGS) entry which is preliminary data.</text>
</comment>
<gene>
    <name evidence="2" type="ORF">ACU52_10870</name>
</gene>
<accession>A0A8E1QWH2</accession>
<evidence type="ECO:0000256" key="1">
    <source>
        <dbReference type="SAM" id="SignalP"/>
    </source>
</evidence>
<evidence type="ECO:0000313" key="2">
    <source>
        <dbReference type="EMBL" id="KOO67900.1"/>
    </source>
</evidence>
<dbReference type="AlphaFoldDB" id="A0A8E1QWH2"/>
<name>A0A8E1QWH2_9BACT</name>
<proteinExistence type="predicted"/>
<organism evidence="2 3">
    <name type="scientific">Xylanibacter rarus</name>
    <dbReference type="NCBI Taxonomy" id="1676614"/>
    <lineage>
        <taxon>Bacteria</taxon>
        <taxon>Pseudomonadati</taxon>
        <taxon>Bacteroidota</taxon>
        <taxon>Bacteroidia</taxon>
        <taxon>Bacteroidales</taxon>
        <taxon>Prevotellaceae</taxon>
        <taxon>Xylanibacter</taxon>
    </lineage>
</organism>
<evidence type="ECO:0000313" key="3">
    <source>
        <dbReference type="Proteomes" id="UP000036951"/>
    </source>
</evidence>
<dbReference type="Proteomes" id="UP000036951">
    <property type="component" value="Unassembled WGS sequence"/>
</dbReference>
<dbReference type="EMBL" id="LFQU01000022">
    <property type="protein sequence ID" value="KOO67900.1"/>
    <property type="molecule type" value="Genomic_DNA"/>
</dbReference>